<dbReference type="InterPro" id="IPR009015">
    <property type="entry name" value="Fucose_isomerase_N/cen_sf"/>
</dbReference>
<dbReference type="EMBL" id="JACOPG010000004">
    <property type="protein sequence ID" value="MBC5686969.1"/>
    <property type="molecule type" value="Genomic_DNA"/>
</dbReference>
<dbReference type="PANTHER" id="PTHR36120:SF1">
    <property type="entry name" value="L-FUCOSE ISOMERASE C-TERMINAL DOMAIN-CONTAINING PROTEIN"/>
    <property type="match status" value="1"/>
</dbReference>
<evidence type="ECO:0000256" key="1">
    <source>
        <dbReference type="ARBA" id="ARBA00023235"/>
    </source>
</evidence>
<feature type="domain" description="L-fucose isomerase C-terminal" evidence="3">
    <location>
        <begin position="338"/>
        <end position="464"/>
    </location>
</feature>
<evidence type="ECO:0000259" key="3">
    <source>
        <dbReference type="Pfam" id="PF02952"/>
    </source>
</evidence>
<keyword evidence="2" id="KW-0119">Carbohydrate metabolism</keyword>
<evidence type="ECO:0000313" key="5">
    <source>
        <dbReference type="Proteomes" id="UP000643810"/>
    </source>
</evidence>
<dbReference type="PANTHER" id="PTHR36120">
    <property type="entry name" value="FUCOSE ISOMERASE"/>
    <property type="match status" value="1"/>
</dbReference>
<reference evidence="4 5" key="1">
    <citation type="submission" date="2020-08" db="EMBL/GenBank/DDBJ databases">
        <title>Genome public.</title>
        <authorList>
            <person name="Liu C."/>
            <person name="Sun Q."/>
        </authorList>
    </citation>
    <scope>NUCLEOTIDE SEQUENCE [LARGE SCALE GENOMIC DNA]</scope>
    <source>
        <strain evidence="4 5">NSJ-9</strain>
    </source>
</reference>
<dbReference type="SUPFAM" id="SSF53743">
    <property type="entry name" value="FucI/AraA N-terminal and middle domains"/>
    <property type="match status" value="1"/>
</dbReference>
<name>A0ABR7GI48_9FIRM</name>
<dbReference type="Proteomes" id="UP000643810">
    <property type="component" value="Unassembled WGS sequence"/>
</dbReference>
<evidence type="ECO:0000313" key="4">
    <source>
        <dbReference type="EMBL" id="MBC5686969.1"/>
    </source>
</evidence>
<gene>
    <name evidence="4" type="ORF">H8R94_10195</name>
</gene>
<accession>A0ABR7GI48</accession>
<keyword evidence="1" id="KW-0413">Isomerase</keyword>
<comment type="caution">
    <text evidence="4">The sequence shown here is derived from an EMBL/GenBank/DDBJ whole genome shotgun (WGS) entry which is preliminary data.</text>
</comment>
<keyword evidence="5" id="KW-1185">Reference proteome</keyword>
<protein>
    <recommendedName>
        <fullName evidence="3">L-fucose isomerase C-terminal domain-containing protein</fullName>
    </recommendedName>
</protein>
<dbReference type="RefSeq" id="WP_118282659.1">
    <property type="nucleotide sequence ID" value="NZ_JACOPG010000004.1"/>
</dbReference>
<sequence length="468" mass="52337">MNKKMTFALAFCNRGFMPGELIYGAREDMIQAVTEAGYDYIAMDAELTRYGGIETREEGAMYAKWLKKHEGEYDGVIFSMPIFADENGAITALQDAGVPILMQAYPDEIGKMDFAHRRDAFCGKFSVTDVFTQYQVPFTVLKPHVVHPLSPKFQENLRDFAAICRVVNGMKRFTIGCIGARTTAFKTTRFDEVGLQKNGITVESFDLSELIFKVNALSDQDDAVLTKKAHLMQYADFSGVPEKNRNILAKISVVIDSYIECYHLDALAIRCWNEMETILRVCPCVLLSELNDRGIVTSCEIDLTSAISMRAMALASEEPTAVLDWNNNYGDDENKVILFHCGSTAQGLMTEKGKVTEHKMFAKEDPGSGWGTNEGRIRPMKTTISNCLTVDGKIVIYASEAEFTDDPIEDAYFGCAGVCKMENMQDKMIRLARGGFKHHTCVGVGHMKEILKEAFTTYLGYEWVDIDA</sequence>
<evidence type="ECO:0000256" key="2">
    <source>
        <dbReference type="ARBA" id="ARBA00023277"/>
    </source>
</evidence>
<dbReference type="InterPro" id="IPR015888">
    <property type="entry name" value="Fuc_isomerase_C"/>
</dbReference>
<proteinExistence type="predicted"/>
<dbReference type="Pfam" id="PF02952">
    <property type="entry name" value="Fucose_iso_C"/>
    <property type="match status" value="1"/>
</dbReference>
<organism evidence="4 5">
    <name type="scientific">Roseburia lenta</name>
    <dbReference type="NCBI Taxonomy" id="2763061"/>
    <lineage>
        <taxon>Bacteria</taxon>
        <taxon>Bacillati</taxon>
        <taxon>Bacillota</taxon>
        <taxon>Clostridia</taxon>
        <taxon>Lachnospirales</taxon>
        <taxon>Lachnospiraceae</taxon>
        <taxon>Roseburia</taxon>
    </lineage>
</organism>